<keyword evidence="3" id="KW-1185">Reference proteome</keyword>
<organism evidence="2 3">
    <name type="scientific">Fusarium langsethiae</name>
    <dbReference type="NCBI Taxonomy" id="179993"/>
    <lineage>
        <taxon>Eukaryota</taxon>
        <taxon>Fungi</taxon>
        <taxon>Dikarya</taxon>
        <taxon>Ascomycota</taxon>
        <taxon>Pezizomycotina</taxon>
        <taxon>Sordariomycetes</taxon>
        <taxon>Hypocreomycetidae</taxon>
        <taxon>Hypocreales</taxon>
        <taxon>Nectriaceae</taxon>
        <taxon>Fusarium</taxon>
    </lineage>
</organism>
<feature type="compositionally biased region" description="Basic and acidic residues" evidence="1">
    <location>
        <begin position="157"/>
        <end position="174"/>
    </location>
</feature>
<protein>
    <submittedName>
        <fullName evidence="2">Uncharacterized protein</fullName>
    </submittedName>
</protein>
<feature type="compositionally biased region" description="Polar residues" evidence="1">
    <location>
        <begin position="241"/>
        <end position="250"/>
    </location>
</feature>
<evidence type="ECO:0000313" key="3">
    <source>
        <dbReference type="Proteomes" id="UP000037904"/>
    </source>
</evidence>
<name>A0A0N0DBC7_FUSLA</name>
<evidence type="ECO:0000313" key="2">
    <source>
        <dbReference type="EMBL" id="KPA36475.1"/>
    </source>
</evidence>
<gene>
    <name evidence="2" type="ORF">FLAG1_10760</name>
</gene>
<accession>A0A0N0DBC7</accession>
<feature type="compositionally biased region" description="Basic and acidic residues" evidence="1">
    <location>
        <begin position="115"/>
        <end position="124"/>
    </location>
</feature>
<dbReference type="AlphaFoldDB" id="A0A0N0DBC7"/>
<feature type="compositionally biased region" description="Basic and acidic residues" evidence="1">
    <location>
        <begin position="221"/>
        <end position="237"/>
    </location>
</feature>
<feature type="region of interest" description="Disordered" evidence="1">
    <location>
        <begin position="157"/>
        <end position="208"/>
    </location>
</feature>
<comment type="caution">
    <text evidence="2">The sequence shown here is derived from an EMBL/GenBank/DDBJ whole genome shotgun (WGS) entry which is preliminary data.</text>
</comment>
<evidence type="ECO:0000256" key="1">
    <source>
        <dbReference type="SAM" id="MobiDB-lite"/>
    </source>
</evidence>
<sequence>MGNTTCKKRNADGETIGGVHTANDRRETQSMVLIPGENDVSQPRLKIRKSHHLVGNNGSMNATLQDSVISTKALECSERLSGDTGLDNTAKDRITVQVSTCTAAEAPPTELSMMKSDKDTRGDSSVDSQARCMVGNPTEALITSGFDHVRNKDRLSSRWTGDDVEKASESRDSPETPAHSIPSPGLLYDQKDGPTPSPPHCKAPSNTQEYVDKWDRFFENVSKDEETNDKRSKEEQVHTVPLSSLNNTPVEENGKGRWDGAAE</sequence>
<feature type="region of interest" description="Disordered" evidence="1">
    <location>
        <begin position="221"/>
        <end position="263"/>
    </location>
</feature>
<feature type="compositionally biased region" description="Basic and acidic residues" evidence="1">
    <location>
        <begin position="252"/>
        <end position="263"/>
    </location>
</feature>
<proteinExistence type="predicted"/>
<feature type="region of interest" description="Disordered" evidence="1">
    <location>
        <begin position="105"/>
        <end position="132"/>
    </location>
</feature>
<dbReference type="OrthoDB" id="5115888at2759"/>
<reference evidence="2 3" key="1">
    <citation type="submission" date="2015-04" db="EMBL/GenBank/DDBJ databases">
        <title>The draft genome sequence of Fusarium langsethiae, a T-2/HT-2 mycotoxin producer.</title>
        <authorList>
            <person name="Lysoe E."/>
            <person name="Divon H.H."/>
            <person name="Terzi V."/>
            <person name="Orru L."/>
            <person name="Lamontanara A."/>
            <person name="Kolseth A.-K."/>
            <person name="Frandsen R.J."/>
            <person name="Nielsen K."/>
            <person name="Thrane U."/>
        </authorList>
    </citation>
    <scope>NUCLEOTIDE SEQUENCE [LARGE SCALE GENOMIC DNA]</scope>
    <source>
        <strain evidence="2 3">Fl201059</strain>
    </source>
</reference>
<dbReference type="Proteomes" id="UP000037904">
    <property type="component" value="Unassembled WGS sequence"/>
</dbReference>
<dbReference type="EMBL" id="JXCE01000631">
    <property type="protein sequence ID" value="KPA36475.1"/>
    <property type="molecule type" value="Genomic_DNA"/>
</dbReference>